<dbReference type="PRINTS" id="PR00080">
    <property type="entry name" value="SDRFAMILY"/>
</dbReference>
<protein>
    <submittedName>
        <fullName evidence="3">Short-chain dehydrogenase</fullName>
    </submittedName>
</protein>
<name>A0A2N5Y061_9GAMM</name>
<dbReference type="OrthoDB" id="5725272at2"/>
<dbReference type="PANTHER" id="PTHR43477">
    <property type="entry name" value="DIHYDROANTICAPSIN 7-DEHYDROGENASE"/>
    <property type="match status" value="1"/>
</dbReference>
<dbReference type="GO" id="GO:0016491">
    <property type="term" value="F:oxidoreductase activity"/>
    <property type="evidence" value="ECO:0007669"/>
    <property type="project" value="UniProtKB-KW"/>
</dbReference>
<comment type="similarity">
    <text evidence="1">Belongs to the short-chain dehydrogenases/reductases (SDR) family.</text>
</comment>
<evidence type="ECO:0000256" key="2">
    <source>
        <dbReference type="ARBA" id="ARBA00023002"/>
    </source>
</evidence>
<organism evidence="3 4">
    <name type="scientific">Kineobactrum sediminis</name>
    <dbReference type="NCBI Taxonomy" id="1905677"/>
    <lineage>
        <taxon>Bacteria</taxon>
        <taxon>Pseudomonadati</taxon>
        <taxon>Pseudomonadota</taxon>
        <taxon>Gammaproteobacteria</taxon>
        <taxon>Cellvibrionales</taxon>
        <taxon>Halieaceae</taxon>
        <taxon>Kineobactrum</taxon>
    </lineage>
</organism>
<dbReference type="InterPro" id="IPR036291">
    <property type="entry name" value="NAD(P)-bd_dom_sf"/>
</dbReference>
<dbReference type="InterPro" id="IPR020904">
    <property type="entry name" value="Sc_DH/Rdtase_CS"/>
</dbReference>
<dbReference type="NCBIfam" id="NF005559">
    <property type="entry name" value="PRK07231.1"/>
    <property type="match status" value="1"/>
</dbReference>
<dbReference type="SUPFAM" id="SSF51735">
    <property type="entry name" value="NAD(P)-binding Rossmann-fold domains"/>
    <property type="match status" value="1"/>
</dbReference>
<dbReference type="Pfam" id="PF13561">
    <property type="entry name" value="adh_short_C2"/>
    <property type="match status" value="1"/>
</dbReference>
<dbReference type="Gene3D" id="3.40.50.720">
    <property type="entry name" value="NAD(P)-binding Rossmann-like Domain"/>
    <property type="match status" value="1"/>
</dbReference>
<dbReference type="AlphaFoldDB" id="A0A2N5Y061"/>
<dbReference type="PRINTS" id="PR00081">
    <property type="entry name" value="GDHRDH"/>
</dbReference>
<reference evidence="4" key="1">
    <citation type="submission" date="2017-11" db="EMBL/GenBank/DDBJ databases">
        <title>The draft genome sequence of Chromatocurvus sp. F02.</title>
        <authorList>
            <person name="Du Z.-J."/>
            <person name="Chang Y.-Q."/>
        </authorList>
    </citation>
    <scope>NUCLEOTIDE SEQUENCE [LARGE SCALE GENOMIC DNA]</scope>
    <source>
        <strain evidence="4">F02</strain>
    </source>
</reference>
<accession>A0A2N5Y061</accession>
<sequence length="260" mass="27507">MGRLQDKVAIVTGAGSGIGRACMELFAREGAKVVGCSRTQSNLDETLANVSRDGGEGIVVAADLSTPEGSQKLVDAAIAKYGRVDILLNGAGVGYSWEKTHAGSMGAVTETTPELWREVMAIDLDSIFYMCRLVIPHMKEQGNGSIINISSVLGVKGHPDAHAYTTAKGAIVNLTRSLCAAYALDGVRANCVCPGFIDTPMIETHISMFDDEAVADRFCPMRRTGTPDEVAYGCVYLASDESTYTNGSIIMIDGGTSARI</sequence>
<gene>
    <name evidence="3" type="ORF">CWI75_13650</name>
</gene>
<dbReference type="InterPro" id="IPR051122">
    <property type="entry name" value="SDR_DHRS6-like"/>
</dbReference>
<dbReference type="EMBL" id="PKLZ01000010">
    <property type="protein sequence ID" value="PLW81788.1"/>
    <property type="molecule type" value="Genomic_DNA"/>
</dbReference>
<dbReference type="FunFam" id="3.40.50.720:FF:000084">
    <property type="entry name" value="Short-chain dehydrogenase reductase"/>
    <property type="match status" value="1"/>
</dbReference>
<dbReference type="CDD" id="cd05233">
    <property type="entry name" value="SDR_c"/>
    <property type="match status" value="1"/>
</dbReference>
<comment type="caution">
    <text evidence="3">The sequence shown here is derived from an EMBL/GenBank/DDBJ whole genome shotgun (WGS) entry which is preliminary data.</text>
</comment>
<keyword evidence="2" id="KW-0560">Oxidoreductase</keyword>
<evidence type="ECO:0000256" key="1">
    <source>
        <dbReference type="ARBA" id="ARBA00006484"/>
    </source>
</evidence>
<evidence type="ECO:0000313" key="4">
    <source>
        <dbReference type="Proteomes" id="UP000234845"/>
    </source>
</evidence>
<dbReference type="InterPro" id="IPR002347">
    <property type="entry name" value="SDR_fam"/>
</dbReference>
<dbReference type="PANTHER" id="PTHR43477:SF1">
    <property type="entry name" value="DIHYDROANTICAPSIN 7-DEHYDROGENASE"/>
    <property type="match status" value="1"/>
</dbReference>
<dbReference type="PROSITE" id="PS00061">
    <property type="entry name" value="ADH_SHORT"/>
    <property type="match status" value="1"/>
</dbReference>
<dbReference type="Proteomes" id="UP000234845">
    <property type="component" value="Unassembled WGS sequence"/>
</dbReference>
<dbReference type="RefSeq" id="WP_101522071.1">
    <property type="nucleotide sequence ID" value="NZ_PKLZ01000010.1"/>
</dbReference>
<keyword evidence="4" id="KW-1185">Reference proteome</keyword>
<proteinExistence type="inferred from homology"/>
<evidence type="ECO:0000313" key="3">
    <source>
        <dbReference type="EMBL" id="PLW81788.1"/>
    </source>
</evidence>